<proteinExistence type="predicted"/>
<dbReference type="Pfam" id="PF03959">
    <property type="entry name" value="FSH1"/>
    <property type="match status" value="1"/>
</dbReference>
<dbReference type="PANTHER" id="PTHR22778:SF51">
    <property type="entry name" value="DIHYDROFOLATE REDUCTASE"/>
    <property type="match status" value="1"/>
</dbReference>
<reference evidence="2 3" key="1">
    <citation type="journal article" date="2024" name="Nat. Commun.">
        <title>Phylogenomics reveals the evolutionary origins of lichenization in chlorophyte algae.</title>
        <authorList>
            <person name="Puginier C."/>
            <person name="Libourel C."/>
            <person name="Otte J."/>
            <person name="Skaloud P."/>
            <person name="Haon M."/>
            <person name="Grisel S."/>
            <person name="Petersen M."/>
            <person name="Berrin J.G."/>
            <person name="Delaux P.M."/>
            <person name="Dal Grande F."/>
            <person name="Keller J."/>
        </authorList>
    </citation>
    <scope>NUCLEOTIDE SEQUENCE [LARGE SCALE GENOMIC DNA]</scope>
    <source>
        <strain evidence="2 3">SAG 2043</strain>
    </source>
</reference>
<feature type="domain" description="Serine hydrolase" evidence="1">
    <location>
        <begin position="5"/>
        <end position="204"/>
    </location>
</feature>
<name>A0AAW1PXZ0_9CHLO</name>
<dbReference type="InterPro" id="IPR029058">
    <property type="entry name" value="AB_hydrolase_fold"/>
</dbReference>
<dbReference type="InterPro" id="IPR005645">
    <property type="entry name" value="FSH-like_dom"/>
</dbReference>
<dbReference type="Proteomes" id="UP001489004">
    <property type="component" value="Unassembled WGS sequence"/>
</dbReference>
<evidence type="ECO:0000313" key="3">
    <source>
        <dbReference type="Proteomes" id="UP001489004"/>
    </source>
</evidence>
<keyword evidence="3" id="KW-1185">Reference proteome</keyword>
<accession>A0AAW1PXZ0</accession>
<dbReference type="Gene3D" id="3.40.50.1820">
    <property type="entry name" value="alpha/beta hydrolase"/>
    <property type="match status" value="1"/>
</dbReference>
<dbReference type="AlphaFoldDB" id="A0AAW1PXZ0"/>
<organism evidence="2 3">
    <name type="scientific">[Myrmecia] bisecta</name>
    <dbReference type="NCBI Taxonomy" id="41462"/>
    <lineage>
        <taxon>Eukaryota</taxon>
        <taxon>Viridiplantae</taxon>
        <taxon>Chlorophyta</taxon>
        <taxon>core chlorophytes</taxon>
        <taxon>Trebouxiophyceae</taxon>
        <taxon>Trebouxiales</taxon>
        <taxon>Trebouxiaceae</taxon>
        <taxon>Myrmecia</taxon>
    </lineage>
</organism>
<dbReference type="EMBL" id="JALJOR010000008">
    <property type="protein sequence ID" value="KAK9813275.1"/>
    <property type="molecule type" value="Genomic_DNA"/>
</dbReference>
<evidence type="ECO:0000313" key="2">
    <source>
        <dbReference type="EMBL" id="KAK9813275.1"/>
    </source>
</evidence>
<dbReference type="SUPFAM" id="SSF53474">
    <property type="entry name" value="alpha/beta-Hydrolases"/>
    <property type="match status" value="1"/>
</dbReference>
<sequence length="224" mass="25066">MASKRKLRILALHSFRTSGTIFQEQMRRAGLDTALEDLVEIIYATSPRPASGPPPEDVHPYFQGPYYEWWNAETVEGQHGRSVTFHGWDTALSFITDFISLHGPFDGVMGFSQGTILTSLLVGLQQQGAIMKGLPHFRFCLLFAGLPAGDPALKYVYDEPLRTPSLHVMGEKDFVLKYSKLLAKLFKDPIVIMHPRGHVIPALKGDSLETMRSFLQTHQQAANL</sequence>
<protein>
    <recommendedName>
        <fullName evidence="1">Serine hydrolase domain-containing protein</fullName>
    </recommendedName>
</protein>
<dbReference type="PANTHER" id="PTHR22778">
    <property type="entry name" value="OVARIAN CANCER GENE-2 PROTEIN-RELATED"/>
    <property type="match status" value="1"/>
</dbReference>
<evidence type="ECO:0000259" key="1">
    <source>
        <dbReference type="Pfam" id="PF03959"/>
    </source>
</evidence>
<gene>
    <name evidence="2" type="ORF">WJX72_011766</name>
</gene>
<comment type="caution">
    <text evidence="2">The sequence shown here is derived from an EMBL/GenBank/DDBJ whole genome shotgun (WGS) entry which is preliminary data.</text>
</comment>